<dbReference type="OrthoDB" id="273123at2759"/>
<evidence type="ECO:0000256" key="3">
    <source>
        <dbReference type="ARBA" id="ARBA00017770"/>
    </source>
</evidence>
<keyword evidence="15" id="KW-1185">Reference proteome</keyword>
<dbReference type="SMART" id="SM01280">
    <property type="entry name" value="Mcm10"/>
    <property type="match status" value="1"/>
</dbReference>
<feature type="compositionally biased region" description="Polar residues" evidence="12">
    <location>
        <begin position="197"/>
        <end position="213"/>
    </location>
</feature>
<evidence type="ECO:0000259" key="13">
    <source>
        <dbReference type="SMART" id="SM01280"/>
    </source>
</evidence>
<feature type="compositionally biased region" description="Basic and acidic residues" evidence="12">
    <location>
        <begin position="100"/>
        <end position="117"/>
    </location>
</feature>
<feature type="region of interest" description="Disordered" evidence="12">
    <location>
        <begin position="15"/>
        <end position="275"/>
    </location>
</feature>
<dbReference type="Proteomes" id="UP001152622">
    <property type="component" value="Chromosome 2"/>
</dbReference>
<dbReference type="EMBL" id="JAINUF010000002">
    <property type="protein sequence ID" value="KAJ8373521.1"/>
    <property type="molecule type" value="Genomic_DNA"/>
</dbReference>
<proteinExistence type="inferred from homology"/>
<feature type="compositionally biased region" description="Low complexity" evidence="12">
    <location>
        <begin position="118"/>
        <end position="132"/>
    </location>
</feature>
<dbReference type="FunFam" id="2.40.50.140:FF:000167">
    <property type="entry name" value="Minichromosome maintenance 10 replication initiation factor"/>
    <property type="match status" value="1"/>
</dbReference>
<dbReference type="PANTHER" id="PTHR13454:SF11">
    <property type="entry name" value="PROTEIN MCM10 HOMOLOG"/>
    <property type="match status" value="1"/>
</dbReference>
<keyword evidence="5" id="KW-0479">Metal-binding</keyword>
<dbReference type="Gene3D" id="1.20.5.420">
    <property type="entry name" value="Immunoglobulin FC, subunit C"/>
    <property type="match status" value="1"/>
</dbReference>
<feature type="region of interest" description="Disordered" evidence="12">
    <location>
        <begin position="619"/>
        <end position="649"/>
    </location>
</feature>
<comment type="caution">
    <text evidence="14">The sequence shown here is derived from an EMBL/GenBank/DDBJ whole genome shotgun (WGS) entry which is preliminary data.</text>
</comment>
<dbReference type="GO" id="GO:0008270">
    <property type="term" value="F:zinc ion binding"/>
    <property type="evidence" value="ECO:0007669"/>
    <property type="project" value="UniProtKB-KW"/>
</dbReference>
<keyword evidence="6" id="KW-0227">DNA damage</keyword>
<feature type="compositionally biased region" description="Acidic residues" evidence="12">
    <location>
        <begin position="17"/>
        <end position="57"/>
    </location>
</feature>
<keyword evidence="9" id="KW-0175">Coiled coil</keyword>
<organism evidence="14 15">
    <name type="scientific">Synaphobranchus kaupii</name>
    <name type="common">Kaup's arrowtooth eel</name>
    <dbReference type="NCBI Taxonomy" id="118154"/>
    <lineage>
        <taxon>Eukaryota</taxon>
        <taxon>Metazoa</taxon>
        <taxon>Chordata</taxon>
        <taxon>Craniata</taxon>
        <taxon>Vertebrata</taxon>
        <taxon>Euteleostomi</taxon>
        <taxon>Actinopterygii</taxon>
        <taxon>Neopterygii</taxon>
        <taxon>Teleostei</taxon>
        <taxon>Anguilliformes</taxon>
        <taxon>Synaphobranchidae</taxon>
        <taxon>Synaphobranchus</taxon>
    </lineage>
</organism>
<evidence type="ECO:0000256" key="1">
    <source>
        <dbReference type="ARBA" id="ARBA00004123"/>
    </source>
</evidence>
<evidence type="ECO:0000256" key="11">
    <source>
        <dbReference type="ARBA" id="ARBA00023242"/>
    </source>
</evidence>
<name>A0A9Q1G1Y2_SYNKA</name>
<comment type="similarity">
    <text evidence="2">Belongs to the MCM10 family.</text>
</comment>
<evidence type="ECO:0000256" key="2">
    <source>
        <dbReference type="ARBA" id="ARBA00009679"/>
    </source>
</evidence>
<dbReference type="GO" id="GO:0006270">
    <property type="term" value="P:DNA replication initiation"/>
    <property type="evidence" value="ECO:0007669"/>
    <property type="project" value="InterPro"/>
</dbReference>
<protein>
    <recommendedName>
        <fullName evidence="3">Protein MCM10 homolog</fullName>
    </recommendedName>
</protein>
<dbReference type="InterPro" id="IPR040184">
    <property type="entry name" value="Mcm10"/>
</dbReference>
<dbReference type="Gene3D" id="2.40.50.140">
    <property type="entry name" value="Nucleic acid-binding proteins"/>
    <property type="match status" value="1"/>
</dbReference>
<evidence type="ECO:0000256" key="7">
    <source>
        <dbReference type="ARBA" id="ARBA00022771"/>
    </source>
</evidence>
<evidence type="ECO:0000313" key="14">
    <source>
        <dbReference type="EMBL" id="KAJ8373521.1"/>
    </source>
</evidence>
<dbReference type="InterPro" id="IPR015411">
    <property type="entry name" value="Rep_factor_Mcm10_C"/>
</dbReference>
<feature type="region of interest" description="Disordered" evidence="12">
    <location>
        <begin position="689"/>
        <end position="729"/>
    </location>
</feature>
<dbReference type="InterPro" id="IPR015408">
    <property type="entry name" value="Znf_Mcm10/DnaG"/>
</dbReference>
<dbReference type="GO" id="GO:0006974">
    <property type="term" value="P:DNA damage response"/>
    <property type="evidence" value="ECO:0007669"/>
    <property type="project" value="UniProtKB-KW"/>
</dbReference>
<evidence type="ECO:0000313" key="15">
    <source>
        <dbReference type="Proteomes" id="UP001152622"/>
    </source>
</evidence>
<evidence type="ECO:0000256" key="5">
    <source>
        <dbReference type="ARBA" id="ARBA00022723"/>
    </source>
</evidence>
<dbReference type="GO" id="GO:0003697">
    <property type="term" value="F:single-stranded DNA binding"/>
    <property type="evidence" value="ECO:0007669"/>
    <property type="project" value="InterPro"/>
</dbReference>
<feature type="compositionally biased region" description="Pro residues" evidence="12">
    <location>
        <begin position="257"/>
        <end position="273"/>
    </location>
</feature>
<dbReference type="GO" id="GO:0003688">
    <property type="term" value="F:DNA replication origin binding"/>
    <property type="evidence" value="ECO:0007669"/>
    <property type="project" value="TreeGrafter"/>
</dbReference>
<feature type="region of interest" description="Disordered" evidence="12">
    <location>
        <begin position="873"/>
        <end position="894"/>
    </location>
</feature>
<accession>A0A9Q1G1Y2</accession>
<dbReference type="PANTHER" id="PTHR13454">
    <property type="entry name" value="PROTEIN MCM10 HOMOLOG"/>
    <property type="match status" value="1"/>
</dbReference>
<dbReference type="InterPro" id="IPR055065">
    <property type="entry name" value="OB_MCM10"/>
</dbReference>
<reference evidence="14" key="1">
    <citation type="journal article" date="2023" name="Science">
        <title>Genome structures resolve the early diversification of teleost fishes.</title>
        <authorList>
            <person name="Parey E."/>
            <person name="Louis A."/>
            <person name="Montfort J."/>
            <person name="Bouchez O."/>
            <person name="Roques C."/>
            <person name="Iampietro C."/>
            <person name="Lluch J."/>
            <person name="Castinel A."/>
            <person name="Donnadieu C."/>
            <person name="Desvignes T."/>
            <person name="Floi Bucao C."/>
            <person name="Jouanno E."/>
            <person name="Wen M."/>
            <person name="Mejri S."/>
            <person name="Dirks R."/>
            <person name="Jansen H."/>
            <person name="Henkel C."/>
            <person name="Chen W.J."/>
            <person name="Zahm M."/>
            <person name="Cabau C."/>
            <person name="Klopp C."/>
            <person name="Thompson A.W."/>
            <person name="Robinson-Rechavi M."/>
            <person name="Braasch I."/>
            <person name="Lecointre G."/>
            <person name="Bobe J."/>
            <person name="Postlethwait J.H."/>
            <person name="Berthelot C."/>
            <person name="Roest Crollius H."/>
            <person name="Guiguen Y."/>
        </authorList>
    </citation>
    <scope>NUCLEOTIDE SEQUENCE</scope>
    <source>
        <strain evidence="14">WJC10195</strain>
    </source>
</reference>
<keyword evidence="11" id="KW-0539">Nucleus</keyword>
<feature type="domain" description="Replication factor Mcm10 C-terminal" evidence="13">
    <location>
        <begin position="556"/>
        <end position="892"/>
    </location>
</feature>
<evidence type="ECO:0000256" key="9">
    <source>
        <dbReference type="ARBA" id="ARBA00023054"/>
    </source>
</evidence>
<keyword evidence="4" id="KW-0235">DNA replication</keyword>
<feature type="compositionally biased region" description="Acidic residues" evidence="12">
    <location>
        <begin position="70"/>
        <end position="86"/>
    </location>
</feature>
<keyword evidence="10" id="KW-0238">DNA-binding</keyword>
<feature type="compositionally biased region" description="Pro residues" evidence="12">
    <location>
        <begin position="137"/>
        <end position="152"/>
    </location>
</feature>
<keyword evidence="7" id="KW-0863">Zinc-finger</keyword>
<dbReference type="AlphaFoldDB" id="A0A9Q1G1Y2"/>
<evidence type="ECO:0000256" key="12">
    <source>
        <dbReference type="SAM" id="MobiDB-lite"/>
    </source>
</evidence>
<feature type="compositionally biased region" description="Low complexity" evidence="12">
    <location>
        <begin position="220"/>
        <end position="256"/>
    </location>
</feature>
<sequence>MEGEDDLDILTSLLAENEAEERDSGDAQDEADDLDGLFDNDDEEEFDEGLDEDEEGDGAVQHGASALFGDVDDLEEEEEEGDEEEQSSGPRRNLSGKANDSLDKSKEDLEAELKRMQEQMQKLQQQLEASQSTAPPRDGPPPTQKPSAPPDKPAARGAPPAVSALLLKNNKRPAHQPKPSAKEDLENSPVGQHMSDIFSQPGRTNSKLNNKLQSPPPTAPARQATPPARQATPPAQQATPPARQATPPARQATPPARQTPPPAQQAPPRPPAPQDVAVEKFSGLRMRRPRVSSMEMERKMADRRLIRLSQLPDKLVRERLEDSDWVTFAVLVSKVTPQSNSSGKTFSIWKLNDLHDLEVYVSLFLFGEVHKEHWKAQPGTVIGILNPNPMKPKEGSDGVCLSVDHAQKILLMGEAQDFGTCKATKKNGQPCSQLVNLYECQFCQYHVKAQYKKMSAKRAELQSCFSGKVPGKAQAGRGRGAASLKERLCQSGFHYGGVSSAACAASLAASQPKKPSQTTLGSLFIRGADQIVSQAKSIAMQADQVSGCSDDFKSLLSMPTPGALQLKRHLCEARPSGSGGGGVQSISASQLLKQQKQQMLESRRRRAEEIQKRLLQNCGKAGAGPAEGAGLGSQKGRGEAAVPHTPTLGRGLAQGEDILFFDHTPPPPPPSHSLSAAKLAALRKLRQKGGAIAREDPNAVKRKRPSGANIASKVESNLQSPQGDEAGAEPVEPALKKRREHLDYLQSDEFQKILNAKSRHTGALQAAEIQIQEQYFDPLVKKEQMEEKMRNIREMKCRAVTCKTCKYTYFKPLEQCVEKKHDYHWHDAVKRFFKCPCGQRAIALDRLPHKHCSNCGLFKWERDGMLKEKSGPKIAGELLQPRGEEQPKFLNSMK</sequence>
<dbReference type="Pfam" id="PF24863">
    <property type="entry name" value="zf-CCCH_Mcm10"/>
    <property type="match status" value="1"/>
</dbReference>
<dbReference type="GO" id="GO:0043596">
    <property type="term" value="C:nuclear replication fork"/>
    <property type="evidence" value="ECO:0007669"/>
    <property type="project" value="TreeGrafter"/>
</dbReference>
<dbReference type="Pfam" id="PF09329">
    <property type="entry name" value="zf-primase"/>
    <property type="match status" value="1"/>
</dbReference>
<comment type="subcellular location">
    <subcellularLocation>
        <location evidence="1">Nucleus</location>
    </subcellularLocation>
</comment>
<evidence type="ECO:0000256" key="6">
    <source>
        <dbReference type="ARBA" id="ARBA00022763"/>
    </source>
</evidence>
<evidence type="ECO:0000256" key="10">
    <source>
        <dbReference type="ARBA" id="ARBA00023125"/>
    </source>
</evidence>
<keyword evidence="8" id="KW-0862">Zinc</keyword>
<dbReference type="Pfam" id="PF09332">
    <property type="entry name" value="Mcm10"/>
    <property type="match status" value="1"/>
</dbReference>
<feature type="compositionally biased region" description="Gly residues" evidence="12">
    <location>
        <begin position="621"/>
        <end position="635"/>
    </location>
</feature>
<dbReference type="InterPro" id="IPR056791">
    <property type="entry name" value="Znf_Mcm10_C"/>
</dbReference>
<dbReference type="InterPro" id="IPR012340">
    <property type="entry name" value="NA-bd_OB-fold"/>
</dbReference>
<evidence type="ECO:0000256" key="4">
    <source>
        <dbReference type="ARBA" id="ARBA00022705"/>
    </source>
</evidence>
<evidence type="ECO:0000256" key="8">
    <source>
        <dbReference type="ARBA" id="ARBA00022833"/>
    </source>
</evidence>
<gene>
    <name evidence="14" type="ORF">SKAU_G00041010</name>
</gene>
<dbReference type="Pfam" id="PF22379">
    <property type="entry name" value="OB_MCM10"/>
    <property type="match status" value="1"/>
</dbReference>